<gene>
    <name evidence="2" type="ORF">FXV83_20495</name>
</gene>
<dbReference type="EMBL" id="VSTH01000062">
    <property type="protein sequence ID" value="TYO64726.1"/>
    <property type="molecule type" value="Genomic_DNA"/>
</dbReference>
<feature type="chain" id="PRO_5024416104" description="Lipoprotein" evidence="1">
    <location>
        <begin position="22"/>
        <end position="428"/>
    </location>
</feature>
<dbReference type="Proteomes" id="UP000324797">
    <property type="component" value="Unassembled WGS sequence"/>
</dbReference>
<evidence type="ECO:0000313" key="3">
    <source>
        <dbReference type="Proteomes" id="UP000324797"/>
    </source>
</evidence>
<dbReference type="RefSeq" id="WP_148741207.1">
    <property type="nucleotide sequence ID" value="NZ_VSTH01000062.1"/>
</dbReference>
<proteinExistence type="predicted"/>
<protein>
    <recommendedName>
        <fullName evidence="4">Lipoprotein</fullName>
    </recommendedName>
</protein>
<sequence>MRVVRCVALIIAAAILGSCSTVPPLSEATGSIPIRDIVERVKCELADSFSEKIREPHYRWLQYWAAKVDMTLAANNLGSIAPVGSYIEPLGTASGVAQQFTFGAGASISGQAVRTEAVSFSLSLVELRRWRQEMIAQSVKYNLPDPCAPGLRGNLAGDLGLNEWANSALSPVVTRDLQAGDHPAPGAAKAAAQPLVTVKPPTIKGVQGPRQIADEAVKDAAKSYEAAKKSANDAEQASKNAARSIAQSLFREVEDREFLRISRQIASVAEHQAKAARDDEATAKDKTEQASGIAKTIEDGDTGSEAYQRANQVKTLAEDVAKLAADAGEQSKAAIENAKNVVVRIPDPPIDSISHSVQFIVTAGASVAPSWTLVRFRGPTGNLASVTATQTHTLNIALGPRGDNGARYSQEAVRALQNLTIQQIRLAP</sequence>
<evidence type="ECO:0008006" key="4">
    <source>
        <dbReference type="Google" id="ProtNLM"/>
    </source>
</evidence>
<keyword evidence="3" id="KW-1185">Reference proteome</keyword>
<comment type="caution">
    <text evidence="2">The sequence shown here is derived from an EMBL/GenBank/DDBJ whole genome shotgun (WGS) entry which is preliminary data.</text>
</comment>
<organism evidence="2 3">
    <name type="scientific">Bradyrhizobium hipponense</name>
    <dbReference type="NCBI Taxonomy" id="2605638"/>
    <lineage>
        <taxon>Bacteria</taxon>
        <taxon>Pseudomonadati</taxon>
        <taxon>Pseudomonadota</taxon>
        <taxon>Alphaproteobacteria</taxon>
        <taxon>Hyphomicrobiales</taxon>
        <taxon>Nitrobacteraceae</taxon>
        <taxon>Bradyrhizobium</taxon>
    </lineage>
</organism>
<name>A0A5S4YK10_9BRAD</name>
<dbReference type="PROSITE" id="PS51257">
    <property type="entry name" value="PROKAR_LIPOPROTEIN"/>
    <property type="match status" value="1"/>
</dbReference>
<keyword evidence="1" id="KW-0732">Signal</keyword>
<dbReference type="AlphaFoldDB" id="A0A5S4YK10"/>
<evidence type="ECO:0000256" key="1">
    <source>
        <dbReference type="SAM" id="SignalP"/>
    </source>
</evidence>
<reference evidence="2 3" key="1">
    <citation type="submission" date="2019-08" db="EMBL/GenBank/DDBJ databases">
        <title>Bradyrhizobium hipponensis sp. nov., a rhizobium isolated from a Lupinus angustifolius root nodule in Tunisia.</title>
        <authorList>
            <person name="Off K."/>
            <person name="Rejili M."/>
            <person name="Mars M."/>
            <person name="Brachmann A."/>
            <person name="Marin M."/>
        </authorList>
    </citation>
    <scope>NUCLEOTIDE SEQUENCE [LARGE SCALE GENOMIC DNA]</scope>
    <source>
        <strain evidence="3">aSej3</strain>
    </source>
</reference>
<accession>A0A5S4YK10</accession>
<feature type="signal peptide" evidence="1">
    <location>
        <begin position="1"/>
        <end position="21"/>
    </location>
</feature>
<evidence type="ECO:0000313" key="2">
    <source>
        <dbReference type="EMBL" id="TYO64726.1"/>
    </source>
</evidence>